<comment type="function">
    <text evidence="8">Part of the ABC transporter complex CysAWTP (TC 3.A.1.6.1) involved in sulfate/thiosulfate import. Probably responsible for the translocation of the substrate across the membrane.</text>
</comment>
<evidence type="ECO:0000256" key="5">
    <source>
        <dbReference type="ARBA" id="ARBA00022989"/>
    </source>
</evidence>
<keyword evidence="4 9" id="KW-0812">Transmembrane</keyword>
<protein>
    <submittedName>
        <fullName evidence="11">Sulfate ABC transporter permease subunit CysW</fullName>
    </submittedName>
</protein>
<feature type="transmembrane region" description="Helical" evidence="9">
    <location>
        <begin position="248"/>
        <end position="269"/>
    </location>
</feature>
<feature type="transmembrane region" description="Helical" evidence="9">
    <location>
        <begin position="135"/>
        <end position="159"/>
    </location>
</feature>
<evidence type="ECO:0000256" key="9">
    <source>
        <dbReference type="SAM" id="Phobius"/>
    </source>
</evidence>
<dbReference type="CDD" id="cd06261">
    <property type="entry name" value="TM_PBP2"/>
    <property type="match status" value="1"/>
</dbReference>
<keyword evidence="7 9" id="KW-0472">Membrane</keyword>
<dbReference type="PANTHER" id="PTHR30406">
    <property type="entry name" value="SULFATE TRANSPORT SYSTEM PERMEASE PROTEIN"/>
    <property type="match status" value="1"/>
</dbReference>
<dbReference type="SUPFAM" id="SSF161098">
    <property type="entry name" value="MetI-like"/>
    <property type="match status" value="1"/>
</dbReference>
<dbReference type="InterPro" id="IPR005667">
    <property type="entry name" value="Sulph_transpt2"/>
</dbReference>
<dbReference type="Gene3D" id="1.10.3720.10">
    <property type="entry name" value="MetI-like"/>
    <property type="match status" value="1"/>
</dbReference>
<dbReference type="GO" id="GO:0015419">
    <property type="term" value="F:ABC-type sulfate transporter activity"/>
    <property type="evidence" value="ECO:0007669"/>
    <property type="project" value="InterPro"/>
</dbReference>
<accession>A0A8J3KVZ0</accession>
<dbReference type="Pfam" id="PF00528">
    <property type="entry name" value="BPD_transp_1"/>
    <property type="match status" value="1"/>
</dbReference>
<comment type="caution">
    <text evidence="11">The sequence shown here is derived from an EMBL/GenBank/DDBJ whole genome shotgun (WGS) entry which is preliminary data.</text>
</comment>
<dbReference type="PANTHER" id="PTHR30406:SF1">
    <property type="entry name" value="SULFATE TRANSPORT SYSTEM PERMEASE PROTEIN CYSW"/>
    <property type="match status" value="1"/>
</dbReference>
<evidence type="ECO:0000256" key="1">
    <source>
        <dbReference type="ARBA" id="ARBA00004141"/>
    </source>
</evidence>
<dbReference type="RefSeq" id="WP_203693712.1">
    <property type="nucleotide sequence ID" value="NZ_BAAALC010000013.1"/>
</dbReference>
<name>A0A8J3KVZ0_9ACTN</name>
<evidence type="ECO:0000259" key="10">
    <source>
        <dbReference type="PROSITE" id="PS50928"/>
    </source>
</evidence>
<keyword evidence="12" id="KW-1185">Reference proteome</keyword>
<proteinExistence type="predicted"/>
<evidence type="ECO:0000256" key="4">
    <source>
        <dbReference type="ARBA" id="ARBA00022692"/>
    </source>
</evidence>
<evidence type="ECO:0000313" key="12">
    <source>
        <dbReference type="Proteomes" id="UP000630887"/>
    </source>
</evidence>
<gene>
    <name evidence="11" type="primary">cysW</name>
    <name evidence="11" type="ORF">Cco03nite_40720</name>
</gene>
<keyword evidence="3" id="KW-0813">Transport</keyword>
<evidence type="ECO:0000256" key="6">
    <source>
        <dbReference type="ARBA" id="ARBA00023032"/>
    </source>
</evidence>
<dbReference type="PROSITE" id="PS50928">
    <property type="entry name" value="ABC_TM1"/>
    <property type="match status" value="1"/>
</dbReference>
<evidence type="ECO:0000256" key="7">
    <source>
        <dbReference type="ARBA" id="ARBA00023136"/>
    </source>
</evidence>
<comment type="subunit">
    <text evidence="2">The complex is composed of two ATP-binding proteins (CysA), two transmembrane proteins (CysT and CysW) and a solute-binding protein (CysP).</text>
</comment>
<feature type="domain" description="ABC transmembrane type-1" evidence="10">
    <location>
        <begin position="62"/>
        <end position="270"/>
    </location>
</feature>
<reference evidence="11 12" key="1">
    <citation type="submission" date="2021-01" db="EMBL/GenBank/DDBJ databases">
        <title>Whole genome shotgun sequence of Catellatospora coxensis NBRC 107359.</title>
        <authorList>
            <person name="Komaki H."/>
            <person name="Tamura T."/>
        </authorList>
    </citation>
    <scope>NUCLEOTIDE SEQUENCE [LARGE SCALE GENOMIC DNA]</scope>
    <source>
        <strain evidence="11 12">NBRC 107359</strain>
    </source>
</reference>
<dbReference type="NCBIfam" id="TIGR00969">
    <property type="entry name" value="3a0106s02"/>
    <property type="match status" value="1"/>
</dbReference>
<feature type="transmembrane region" description="Helical" evidence="9">
    <location>
        <begin position="100"/>
        <end position="123"/>
    </location>
</feature>
<evidence type="ECO:0000313" key="11">
    <source>
        <dbReference type="EMBL" id="GIG07372.1"/>
    </source>
</evidence>
<dbReference type="InterPro" id="IPR000515">
    <property type="entry name" value="MetI-like"/>
</dbReference>
<keyword evidence="5 9" id="KW-1133">Transmembrane helix</keyword>
<feature type="transmembrane region" description="Helical" evidence="9">
    <location>
        <begin position="58"/>
        <end position="88"/>
    </location>
</feature>
<evidence type="ECO:0000256" key="2">
    <source>
        <dbReference type="ARBA" id="ARBA00011779"/>
    </source>
</evidence>
<dbReference type="GO" id="GO:0005886">
    <property type="term" value="C:plasma membrane"/>
    <property type="evidence" value="ECO:0007669"/>
    <property type="project" value="TreeGrafter"/>
</dbReference>
<keyword evidence="6" id="KW-0764">Sulfate transport</keyword>
<dbReference type="InterPro" id="IPR035906">
    <property type="entry name" value="MetI-like_sf"/>
</dbReference>
<feature type="transmembrane region" description="Helical" evidence="9">
    <location>
        <begin position="16"/>
        <end position="38"/>
    </location>
</feature>
<dbReference type="AlphaFoldDB" id="A0A8J3KVZ0"/>
<feature type="transmembrane region" description="Helical" evidence="9">
    <location>
        <begin position="196"/>
        <end position="213"/>
    </location>
</feature>
<dbReference type="EMBL" id="BONI01000033">
    <property type="protein sequence ID" value="GIG07372.1"/>
    <property type="molecule type" value="Genomic_DNA"/>
</dbReference>
<organism evidence="11 12">
    <name type="scientific">Catellatospora coxensis</name>
    <dbReference type="NCBI Taxonomy" id="310354"/>
    <lineage>
        <taxon>Bacteria</taxon>
        <taxon>Bacillati</taxon>
        <taxon>Actinomycetota</taxon>
        <taxon>Actinomycetes</taxon>
        <taxon>Micromonosporales</taxon>
        <taxon>Micromonosporaceae</taxon>
        <taxon>Catellatospora</taxon>
    </lineage>
</organism>
<comment type="subcellular location">
    <subcellularLocation>
        <location evidence="1">Membrane</location>
        <topology evidence="1">Multi-pass membrane protein</topology>
    </subcellularLocation>
</comment>
<evidence type="ECO:0000256" key="8">
    <source>
        <dbReference type="ARBA" id="ARBA00025323"/>
    </source>
</evidence>
<sequence length="275" mass="29558">MASHPSTRTRRGPVTYLVRLLVIAYLFLLVAWPVYLVGKNTFADGMDNINGILDDPDIVHAISLTVQVAIIAVVINTLFGVGISLLLVRYDFPGKRLLSALLDMPLSVSPIVVGLALVLVYGGRTGWFGPALESAGFQVIFATPGIVLATVFVALPLVIREVVPVLEEVGEEQEQAARSLGANAWQTFRRITLPSIKWGVVYGVVLSLARSLGEFGAVKVVSGNVLGETRTATLVVEEKYLNFDKGGAYATAFLLALVAVACIIIVSVIRPKEDR</sequence>
<evidence type="ECO:0000256" key="3">
    <source>
        <dbReference type="ARBA" id="ARBA00022448"/>
    </source>
</evidence>
<dbReference type="Proteomes" id="UP000630887">
    <property type="component" value="Unassembled WGS sequence"/>
</dbReference>